<dbReference type="AlphaFoldDB" id="A0A392R9G9"/>
<sequence length="26" mass="2848">MKRKEAEKESKVREQAGTTTLATPAS</sequence>
<accession>A0A392R9G9</accession>
<evidence type="ECO:0000256" key="1">
    <source>
        <dbReference type="SAM" id="MobiDB-lite"/>
    </source>
</evidence>
<feature type="compositionally biased region" description="Polar residues" evidence="1">
    <location>
        <begin position="16"/>
        <end position="26"/>
    </location>
</feature>
<evidence type="ECO:0000313" key="2">
    <source>
        <dbReference type="EMBL" id="MCI33253.1"/>
    </source>
</evidence>
<reference evidence="2 3" key="1">
    <citation type="journal article" date="2018" name="Front. Plant Sci.">
        <title>Red Clover (Trifolium pratense) and Zigzag Clover (T. medium) - A Picture of Genomic Similarities and Differences.</title>
        <authorList>
            <person name="Dluhosova J."/>
            <person name="Istvanek J."/>
            <person name="Nedelnik J."/>
            <person name="Repkova J."/>
        </authorList>
    </citation>
    <scope>NUCLEOTIDE SEQUENCE [LARGE SCALE GENOMIC DNA]</scope>
    <source>
        <strain evidence="3">cv. 10/8</strain>
        <tissue evidence="2">Leaf</tissue>
    </source>
</reference>
<feature type="region of interest" description="Disordered" evidence="1">
    <location>
        <begin position="1"/>
        <end position="26"/>
    </location>
</feature>
<keyword evidence="3" id="KW-1185">Reference proteome</keyword>
<comment type="caution">
    <text evidence="2">The sequence shown here is derived from an EMBL/GenBank/DDBJ whole genome shotgun (WGS) entry which is preliminary data.</text>
</comment>
<evidence type="ECO:0000313" key="3">
    <source>
        <dbReference type="Proteomes" id="UP000265520"/>
    </source>
</evidence>
<feature type="non-terminal residue" evidence="2">
    <location>
        <position position="26"/>
    </location>
</feature>
<dbReference type="EMBL" id="LXQA010202855">
    <property type="protein sequence ID" value="MCI33253.1"/>
    <property type="molecule type" value="Genomic_DNA"/>
</dbReference>
<feature type="compositionally biased region" description="Basic and acidic residues" evidence="1">
    <location>
        <begin position="1"/>
        <end position="14"/>
    </location>
</feature>
<protein>
    <submittedName>
        <fullName evidence="2">Uncharacterized protein</fullName>
    </submittedName>
</protein>
<name>A0A392R9G9_9FABA</name>
<organism evidence="2 3">
    <name type="scientific">Trifolium medium</name>
    <dbReference type="NCBI Taxonomy" id="97028"/>
    <lineage>
        <taxon>Eukaryota</taxon>
        <taxon>Viridiplantae</taxon>
        <taxon>Streptophyta</taxon>
        <taxon>Embryophyta</taxon>
        <taxon>Tracheophyta</taxon>
        <taxon>Spermatophyta</taxon>
        <taxon>Magnoliopsida</taxon>
        <taxon>eudicotyledons</taxon>
        <taxon>Gunneridae</taxon>
        <taxon>Pentapetalae</taxon>
        <taxon>rosids</taxon>
        <taxon>fabids</taxon>
        <taxon>Fabales</taxon>
        <taxon>Fabaceae</taxon>
        <taxon>Papilionoideae</taxon>
        <taxon>50 kb inversion clade</taxon>
        <taxon>NPAAA clade</taxon>
        <taxon>Hologalegina</taxon>
        <taxon>IRL clade</taxon>
        <taxon>Trifolieae</taxon>
        <taxon>Trifolium</taxon>
    </lineage>
</organism>
<dbReference type="Proteomes" id="UP000265520">
    <property type="component" value="Unassembled WGS sequence"/>
</dbReference>
<proteinExistence type="predicted"/>